<dbReference type="OrthoDB" id="9797178at2"/>
<dbReference type="CDD" id="cd04301">
    <property type="entry name" value="NAT_SF"/>
    <property type="match status" value="1"/>
</dbReference>
<accession>C8VXK1</accession>
<dbReference type="Gene3D" id="3.40.630.30">
    <property type="match status" value="1"/>
</dbReference>
<dbReference type="AlphaFoldDB" id="C8VXK1"/>
<dbReference type="Pfam" id="PF13527">
    <property type="entry name" value="Acetyltransf_9"/>
    <property type="match status" value="1"/>
</dbReference>
<evidence type="ECO:0000259" key="1">
    <source>
        <dbReference type="PROSITE" id="PS51186"/>
    </source>
</evidence>
<feature type="domain" description="N-acetyltransferase" evidence="1">
    <location>
        <begin position="2"/>
        <end position="151"/>
    </location>
</feature>
<dbReference type="SUPFAM" id="SSF55729">
    <property type="entry name" value="Acyl-CoA N-acyltransferases (Nat)"/>
    <property type="match status" value="1"/>
</dbReference>
<organism evidence="2 3">
    <name type="scientific">Desulfofarcimen acetoxidans (strain ATCC 49208 / DSM 771 / KCTC 5769 / VKM B-1644 / 5575)</name>
    <name type="common">Desulfotomaculum acetoxidans</name>
    <dbReference type="NCBI Taxonomy" id="485916"/>
    <lineage>
        <taxon>Bacteria</taxon>
        <taxon>Bacillati</taxon>
        <taxon>Bacillota</taxon>
        <taxon>Clostridia</taxon>
        <taxon>Eubacteriales</taxon>
        <taxon>Peptococcaceae</taxon>
        <taxon>Desulfofarcimen</taxon>
    </lineage>
</organism>
<keyword evidence="2" id="KW-0808">Transferase</keyword>
<dbReference type="InterPro" id="IPR000182">
    <property type="entry name" value="GNAT_dom"/>
</dbReference>
<dbReference type="KEGG" id="dae:Dtox_1804"/>
<gene>
    <name evidence="2" type="ordered locus">Dtox_1804</name>
</gene>
<dbReference type="PROSITE" id="PS51186">
    <property type="entry name" value="GNAT"/>
    <property type="match status" value="1"/>
</dbReference>
<dbReference type="InterPro" id="IPR016181">
    <property type="entry name" value="Acyl_CoA_acyltransferase"/>
</dbReference>
<evidence type="ECO:0000313" key="2">
    <source>
        <dbReference type="EMBL" id="ACV62657.1"/>
    </source>
</evidence>
<evidence type="ECO:0000313" key="3">
    <source>
        <dbReference type="Proteomes" id="UP000002217"/>
    </source>
</evidence>
<dbReference type="Proteomes" id="UP000002217">
    <property type="component" value="Chromosome"/>
</dbReference>
<dbReference type="GO" id="GO:0016747">
    <property type="term" value="F:acyltransferase activity, transferring groups other than amino-acyl groups"/>
    <property type="evidence" value="ECO:0007669"/>
    <property type="project" value="InterPro"/>
</dbReference>
<proteinExistence type="predicted"/>
<dbReference type="EMBL" id="CP001720">
    <property type="protein sequence ID" value="ACV62657.1"/>
    <property type="molecule type" value="Genomic_DNA"/>
</dbReference>
<dbReference type="HOGENOM" id="CLU_081840_3_2_9"/>
<sequence>MLTIRAESIADYAAVYEMHSLAFGRPNEAKLVEDIRHSVNFNPQLSMVAVQDELVVGHLLFSPLVIETKTKEIPALVLSPLAVHPKYQKQGIGSKLVRHGLILCKNAGYKAVIVIGYPSYYPRFGFLPASTKGIKAPFPVPDKAFMVLELVPGILNQTSGLIKFPAPFNVV</sequence>
<dbReference type="eggNOG" id="COG3153">
    <property type="taxonomic scope" value="Bacteria"/>
</dbReference>
<dbReference type="RefSeq" id="WP_015757368.1">
    <property type="nucleotide sequence ID" value="NC_013216.1"/>
</dbReference>
<keyword evidence="3" id="KW-1185">Reference proteome</keyword>
<protein>
    <submittedName>
        <fullName evidence="2">GCN5-related N-acetyltransferase</fullName>
    </submittedName>
</protein>
<reference evidence="2 3" key="1">
    <citation type="journal article" date="2009" name="Stand. Genomic Sci.">
        <title>Complete genome sequence of Desulfotomaculum acetoxidans type strain (5575).</title>
        <authorList>
            <person name="Spring S."/>
            <person name="Lapidus A."/>
            <person name="Schroder M."/>
            <person name="Gleim D."/>
            <person name="Sims D."/>
            <person name="Meincke L."/>
            <person name="Glavina Del Rio T."/>
            <person name="Tice H."/>
            <person name="Copeland A."/>
            <person name="Cheng J.F."/>
            <person name="Lucas S."/>
            <person name="Chen F."/>
            <person name="Nolan M."/>
            <person name="Bruce D."/>
            <person name="Goodwin L."/>
            <person name="Pitluck S."/>
            <person name="Ivanova N."/>
            <person name="Mavromatis K."/>
            <person name="Mikhailova N."/>
            <person name="Pati A."/>
            <person name="Chen A."/>
            <person name="Palaniappan K."/>
            <person name="Land M."/>
            <person name="Hauser L."/>
            <person name="Chang Y.J."/>
            <person name="Jeffries C.D."/>
            <person name="Chain P."/>
            <person name="Saunders E."/>
            <person name="Brettin T."/>
            <person name="Detter J.C."/>
            <person name="Goker M."/>
            <person name="Bristow J."/>
            <person name="Eisen J.A."/>
            <person name="Markowitz V."/>
            <person name="Hugenholtz P."/>
            <person name="Kyrpides N.C."/>
            <person name="Klenk H.P."/>
            <person name="Han C."/>
        </authorList>
    </citation>
    <scope>NUCLEOTIDE SEQUENCE [LARGE SCALE GENOMIC DNA]</scope>
    <source>
        <strain evidence="3">ATCC 49208 / DSM 771 / VKM B-1644</strain>
    </source>
</reference>
<name>C8VXK1_DESAS</name>